<dbReference type="EMBL" id="JAKELL010000003">
    <property type="protein sequence ID" value="KAH8999767.1"/>
    <property type="molecule type" value="Genomic_DNA"/>
</dbReference>
<proteinExistence type="predicted"/>
<sequence>MPACTDSRPDFIRGFGSEEGPSHLWRSVILAWASLGKLISADAPELRPKAFTFTLLPDIPQFPQSQPPSTPLPRSSSPPHATVVAEPIRAQHGREKRQCSSSVGSITASDVSGDGGVVMTSFEFPQESPTCKSAPLSPAQRPASHTGSRLLPSSLNGFGCSLRLSAMSITCHSVAISRIVHEANQGARILPVKKIGIFPPRFTLTLSSITGTTSWQFESIHDTASSEYKKKTGNGHLGLARQETATRRGHHSTCIRGDALDKFPRVQIFPDRFEVLHHDDNKVERKLAGRADIEEALKRLDGLTQEKVQLSGLEGHQ</sequence>
<comment type="caution">
    <text evidence="2">The sequence shown here is derived from an EMBL/GenBank/DDBJ whole genome shotgun (WGS) entry which is preliminary data.</text>
</comment>
<evidence type="ECO:0000256" key="1">
    <source>
        <dbReference type="SAM" id="MobiDB-lite"/>
    </source>
</evidence>
<protein>
    <submittedName>
        <fullName evidence="2">Uncharacterized protein</fullName>
    </submittedName>
</protein>
<feature type="region of interest" description="Disordered" evidence="1">
    <location>
        <begin position="58"/>
        <end position="81"/>
    </location>
</feature>
<gene>
    <name evidence="2" type="ORF">EDB92DRAFT_2100596</name>
</gene>
<name>A0AAD4QCB1_9AGAM</name>
<organism evidence="2 3">
    <name type="scientific">Lactarius akahatsu</name>
    <dbReference type="NCBI Taxonomy" id="416441"/>
    <lineage>
        <taxon>Eukaryota</taxon>
        <taxon>Fungi</taxon>
        <taxon>Dikarya</taxon>
        <taxon>Basidiomycota</taxon>
        <taxon>Agaricomycotina</taxon>
        <taxon>Agaricomycetes</taxon>
        <taxon>Russulales</taxon>
        <taxon>Russulaceae</taxon>
        <taxon>Lactarius</taxon>
    </lineage>
</organism>
<evidence type="ECO:0000313" key="3">
    <source>
        <dbReference type="Proteomes" id="UP001201163"/>
    </source>
</evidence>
<dbReference type="AlphaFoldDB" id="A0AAD4QCB1"/>
<reference evidence="2" key="1">
    <citation type="submission" date="2022-01" db="EMBL/GenBank/DDBJ databases">
        <title>Comparative genomics reveals a dynamic genome evolution in the ectomycorrhizal milk-cap (Lactarius) mushrooms.</title>
        <authorList>
            <consortium name="DOE Joint Genome Institute"/>
            <person name="Lebreton A."/>
            <person name="Tang N."/>
            <person name="Kuo A."/>
            <person name="LaButti K."/>
            <person name="Drula E."/>
            <person name="Barry K."/>
            <person name="Clum A."/>
            <person name="Lipzen A."/>
            <person name="Mousain D."/>
            <person name="Ng V."/>
            <person name="Wang R."/>
            <person name="Wang X."/>
            <person name="Dai Y."/>
            <person name="Henrissat B."/>
            <person name="Grigoriev I.V."/>
            <person name="Guerin-Laguette A."/>
            <person name="Yu F."/>
            <person name="Martin F.M."/>
        </authorList>
    </citation>
    <scope>NUCLEOTIDE SEQUENCE</scope>
    <source>
        <strain evidence="2">QP</strain>
    </source>
</reference>
<evidence type="ECO:0000313" key="2">
    <source>
        <dbReference type="EMBL" id="KAH8999767.1"/>
    </source>
</evidence>
<feature type="region of interest" description="Disordered" evidence="1">
    <location>
        <begin position="126"/>
        <end position="148"/>
    </location>
</feature>
<accession>A0AAD4QCB1</accession>
<dbReference type="Proteomes" id="UP001201163">
    <property type="component" value="Unassembled WGS sequence"/>
</dbReference>
<keyword evidence="3" id="KW-1185">Reference proteome</keyword>